<gene>
    <name evidence="2" type="ORF">BAU18_001580</name>
</gene>
<dbReference type="InterPro" id="IPR036420">
    <property type="entry name" value="BRCT_dom_sf"/>
</dbReference>
<reference evidence="3" key="1">
    <citation type="submission" date="2016-06" db="EMBL/GenBank/DDBJ databases">
        <title>Four novel species of enterococci isolated from chicken manure.</title>
        <authorList>
            <person name="Van Tyne D."/>
        </authorList>
    </citation>
    <scope>NUCLEOTIDE SEQUENCE [LARGE SCALE GENOMIC DNA]</scope>
    <source>
        <strain evidence="3">JM9A</strain>
    </source>
</reference>
<evidence type="ECO:0000259" key="1">
    <source>
        <dbReference type="PROSITE" id="PS50172"/>
    </source>
</evidence>
<feature type="domain" description="BRCT" evidence="1">
    <location>
        <begin position="1"/>
        <end position="94"/>
    </location>
</feature>
<dbReference type="CDD" id="cd17748">
    <property type="entry name" value="BRCT_DNA_ligase_like"/>
    <property type="match status" value="1"/>
</dbReference>
<dbReference type="RefSeq" id="WP_161869272.1">
    <property type="nucleotide sequence ID" value="NZ_MAEI02000001.1"/>
</dbReference>
<reference evidence="2 3" key="2">
    <citation type="submission" date="2024-02" db="EMBL/GenBank/DDBJ databases">
        <title>The Genome Sequence of Enterococcus diestrammenae JM9A.</title>
        <authorList>
            <person name="Earl A."/>
            <person name="Manson A."/>
            <person name="Gilmore M."/>
            <person name="Sanders J."/>
            <person name="Shea T."/>
            <person name="Howe W."/>
            <person name="Livny J."/>
            <person name="Cuomo C."/>
            <person name="Neafsey D."/>
            <person name="Birren B."/>
        </authorList>
    </citation>
    <scope>NUCLEOTIDE SEQUENCE [LARGE SCALE GENOMIC DNA]</scope>
    <source>
        <strain evidence="2 3">JM9A</strain>
    </source>
</reference>
<dbReference type="Gene3D" id="3.40.50.10190">
    <property type="entry name" value="BRCT domain"/>
    <property type="match status" value="1"/>
</dbReference>
<keyword evidence="3" id="KW-1185">Reference proteome</keyword>
<comment type="caution">
    <text evidence="2">The sequence shown here is derived from an EMBL/GenBank/DDBJ whole genome shotgun (WGS) entry which is preliminary data.</text>
</comment>
<proteinExistence type="predicted"/>
<accession>A0ABV0F1X0</accession>
<dbReference type="Proteomes" id="UP001429357">
    <property type="component" value="Unassembled WGS sequence"/>
</dbReference>
<organism evidence="2 3">
    <name type="scientific">Enterococcus diestrammenae</name>
    <dbReference type="NCBI Taxonomy" id="1155073"/>
    <lineage>
        <taxon>Bacteria</taxon>
        <taxon>Bacillati</taxon>
        <taxon>Bacillota</taxon>
        <taxon>Bacilli</taxon>
        <taxon>Lactobacillales</taxon>
        <taxon>Enterococcaceae</taxon>
        <taxon>Enterococcus</taxon>
    </lineage>
</organism>
<name>A0ABV0F1X0_9ENTE</name>
<sequence>MDIKNRTFVFTGSLGYLRRKDAESFIESKGGFIQKMVTTKTDYLVVGSHQLNLFEEDKLTRKRIIANKLVEQGIAIEIIGGEEFLNYYHNQMIL</sequence>
<dbReference type="SUPFAM" id="SSF52113">
    <property type="entry name" value="BRCT domain"/>
    <property type="match status" value="1"/>
</dbReference>
<evidence type="ECO:0000313" key="2">
    <source>
        <dbReference type="EMBL" id="MEO1781987.1"/>
    </source>
</evidence>
<protein>
    <recommendedName>
        <fullName evidence="1">BRCT domain-containing protein</fullName>
    </recommendedName>
</protein>
<dbReference type="PROSITE" id="PS50172">
    <property type="entry name" value="BRCT"/>
    <property type="match status" value="1"/>
</dbReference>
<dbReference type="EMBL" id="MAEI02000001">
    <property type="protein sequence ID" value="MEO1781987.1"/>
    <property type="molecule type" value="Genomic_DNA"/>
</dbReference>
<evidence type="ECO:0000313" key="3">
    <source>
        <dbReference type="Proteomes" id="UP001429357"/>
    </source>
</evidence>
<dbReference type="Pfam" id="PF00533">
    <property type="entry name" value="BRCT"/>
    <property type="match status" value="1"/>
</dbReference>
<dbReference type="InterPro" id="IPR001357">
    <property type="entry name" value="BRCT_dom"/>
</dbReference>